<dbReference type="AlphaFoldDB" id="A0A2T3XVX3"/>
<name>A0A2T3XVX3_9BURK</name>
<reference evidence="1 2" key="1">
    <citation type="submission" date="2018-03" db="EMBL/GenBank/DDBJ databases">
        <title>Whole genome analyses suggest that Burkholderia sensu lato contains two further novel genera in the rhizoxinica-symbiotica group Mycetohabitans gen. nov., and Trinickia gen. nov.: implications for the evolution of diazotrophy and nodulation in the Burkholderiaceae.</title>
        <authorList>
            <person name="Estrada De Los Santos P."/>
            <person name="Palmer M."/>
            <person name="Chavez-Ramirez B."/>
            <person name="Steenkamp E.T."/>
            <person name="Hirsch A.M."/>
            <person name="Manyaka P."/>
            <person name="Maluk M."/>
            <person name="Lafos M."/>
            <person name="Crook M."/>
            <person name="Gross E."/>
            <person name="Simon M.F."/>
            <person name="Bueno Dos Reis Junior F."/>
            <person name="Poole P.S."/>
            <person name="Venter S.N."/>
            <person name="James E.K."/>
        </authorList>
    </citation>
    <scope>NUCLEOTIDE SEQUENCE [LARGE SCALE GENOMIC DNA]</scope>
    <source>
        <strain evidence="1 2">JPY-366</strain>
    </source>
</reference>
<protein>
    <submittedName>
        <fullName evidence="1">Uncharacterized protein</fullName>
    </submittedName>
</protein>
<organism evidence="1 2">
    <name type="scientific">Trinickia symbiotica</name>
    <dbReference type="NCBI Taxonomy" id="863227"/>
    <lineage>
        <taxon>Bacteria</taxon>
        <taxon>Pseudomonadati</taxon>
        <taxon>Pseudomonadota</taxon>
        <taxon>Betaproteobacteria</taxon>
        <taxon>Burkholderiales</taxon>
        <taxon>Burkholderiaceae</taxon>
        <taxon>Trinickia</taxon>
    </lineage>
</organism>
<accession>A0A2T3XVX3</accession>
<proteinExistence type="predicted"/>
<dbReference type="Proteomes" id="UP000240638">
    <property type="component" value="Unassembled WGS sequence"/>
</dbReference>
<sequence length="70" mass="7034">MAPLAPMIVTLALATALPTATVPDTVVGVALAVGALVLVDALPLLPPPPHPEMSDMANIAIELNASPVFL</sequence>
<evidence type="ECO:0000313" key="1">
    <source>
        <dbReference type="EMBL" id="PTB20664.1"/>
    </source>
</evidence>
<gene>
    <name evidence="1" type="ORF">C9I57_12640</name>
</gene>
<dbReference type="EMBL" id="PYUC01000005">
    <property type="protein sequence ID" value="PTB20664.1"/>
    <property type="molecule type" value="Genomic_DNA"/>
</dbReference>
<evidence type="ECO:0000313" key="2">
    <source>
        <dbReference type="Proteomes" id="UP000240638"/>
    </source>
</evidence>
<comment type="caution">
    <text evidence="1">The sequence shown here is derived from an EMBL/GenBank/DDBJ whole genome shotgun (WGS) entry which is preliminary data.</text>
</comment>